<dbReference type="InterPro" id="IPR018980">
    <property type="entry name" value="FERM_PH-like_C"/>
</dbReference>
<evidence type="ECO:0000256" key="1">
    <source>
        <dbReference type="ARBA" id="ARBA00022553"/>
    </source>
</evidence>
<dbReference type="Pfam" id="PF00373">
    <property type="entry name" value="FERM_M"/>
    <property type="match status" value="1"/>
</dbReference>
<feature type="compositionally biased region" description="Basic and acidic residues" evidence="2">
    <location>
        <begin position="420"/>
        <end position="437"/>
    </location>
</feature>
<reference evidence="4" key="2">
    <citation type="submission" date="2023-04" db="EMBL/GenBank/DDBJ databases">
        <authorList>
            <person name="Bu L."/>
            <person name="Lu L."/>
            <person name="Laidemitt M.R."/>
            <person name="Zhang S.M."/>
            <person name="Mutuku M."/>
            <person name="Mkoji G."/>
            <person name="Steinauer M."/>
            <person name="Loker E.S."/>
        </authorList>
    </citation>
    <scope>NUCLEOTIDE SEQUENCE</scope>
    <source>
        <strain evidence="4">KasaAsao</strain>
        <tissue evidence="4">Whole Snail</tissue>
    </source>
</reference>
<evidence type="ECO:0000256" key="2">
    <source>
        <dbReference type="SAM" id="MobiDB-lite"/>
    </source>
</evidence>
<dbReference type="Gene3D" id="3.10.20.90">
    <property type="entry name" value="Phosphatidylinositol 3-kinase Catalytic Subunit, Chain A, domain 1"/>
    <property type="match status" value="1"/>
</dbReference>
<evidence type="ECO:0000313" key="5">
    <source>
        <dbReference type="Proteomes" id="UP001233172"/>
    </source>
</evidence>
<evidence type="ECO:0000313" key="4">
    <source>
        <dbReference type="EMBL" id="KAK0069641.1"/>
    </source>
</evidence>
<dbReference type="InterPro" id="IPR000299">
    <property type="entry name" value="FERM_domain"/>
</dbReference>
<organism evidence="4 5">
    <name type="scientific">Biomphalaria pfeifferi</name>
    <name type="common">Bloodfluke planorb</name>
    <name type="synonym">Freshwater snail</name>
    <dbReference type="NCBI Taxonomy" id="112525"/>
    <lineage>
        <taxon>Eukaryota</taxon>
        <taxon>Metazoa</taxon>
        <taxon>Spiralia</taxon>
        <taxon>Lophotrochozoa</taxon>
        <taxon>Mollusca</taxon>
        <taxon>Gastropoda</taxon>
        <taxon>Heterobranchia</taxon>
        <taxon>Euthyneura</taxon>
        <taxon>Panpulmonata</taxon>
        <taxon>Hygrophila</taxon>
        <taxon>Lymnaeoidea</taxon>
        <taxon>Planorbidae</taxon>
        <taxon>Biomphalaria</taxon>
    </lineage>
</organism>
<dbReference type="SUPFAM" id="SSF47031">
    <property type="entry name" value="Second domain of FERM"/>
    <property type="match status" value="1"/>
</dbReference>
<dbReference type="PRINTS" id="PR00935">
    <property type="entry name" value="BAND41"/>
</dbReference>
<feature type="domain" description="FERM" evidence="3">
    <location>
        <begin position="27"/>
        <end position="313"/>
    </location>
</feature>
<feature type="compositionally biased region" description="Basic and acidic residues" evidence="2">
    <location>
        <begin position="513"/>
        <end position="531"/>
    </location>
</feature>
<dbReference type="SMART" id="SM00295">
    <property type="entry name" value="B41"/>
    <property type="match status" value="1"/>
</dbReference>
<dbReference type="Gene3D" id="2.30.29.30">
    <property type="entry name" value="Pleckstrin-homology domain (PH domain)/Phosphotyrosine-binding domain (PTB)"/>
    <property type="match status" value="1"/>
</dbReference>
<dbReference type="PROSITE" id="PS50057">
    <property type="entry name" value="FERM_3"/>
    <property type="match status" value="1"/>
</dbReference>
<dbReference type="InterPro" id="IPR000798">
    <property type="entry name" value="Ez/rad/moesin-like"/>
</dbReference>
<dbReference type="InterPro" id="IPR035963">
    <property type="entry name" value="FERM_2"/>
</dbReference>
<dbReference type="InterPro" id="IPR019749">
    <property type="entry name" value="Band_41_domain"/>
</dbReference>
<gene>
    <name evidence="4" type="ORF">Bpfe_000818</name>
</gene>
<dbReference type="CDD" id="cd13184">
    <property type="entry name" value="FERM_C_4_1_family"/>
    <property type="match status" value="1"/>
</dbReference>
<accession>A0AAD8CB06</accession>
<dbReference type="SMART" id="SM01195">
    <property type="entry name" value="FA"/>
    <property type="match status" value="1"/>
</dbReference>
<dbReference type="SMART" id="SM01196">
    <property type="entry name" value="FERM_C"/>
    <property type="match status" value="1"/>
</dbReference>
<sequence length="662" mass="76548">MSNSAPPQGPPQISRPVENKTRIQRPMNCKVLLLNGEEYEVAIDKRSSGQLLYERVCDYLDLLERDYFGLQYKEDYDPENVKFWLDLSKKVTKQKKRGKMEFEFALKFYPPDPTQLTESLTRYLVCLQIRRDIISGKLPCSQATHAMLGSYAVQADIGDYDPIDHGTGIDYIRDMPFAPDQTEDLLYKIAALHKQHKGQTPEQAEMHYLEYSKKIALYGVDLHKAKDSDYVDILLGVGSTGISVYRDNLRINRFVWPKILKISYRRNKFLLRIRPAEFETYESWVAFRLPNNKMAKRIWKISVEHHAFLRLRSADDAKKRTGFPRFGSKYRYSGRTLYQTRLNASMADRPSKQFERTHSRQSLNSVLNNNRSRSLDNLNHRREPFLEQRTMEIQNLSFDTLREERMEIRNRTVLSRVNEDSFHEDSRNASFIEEDRTPLQSPLPREESPKLITRQVIRQPVPEEDSDLDDRLPAPPKESPEVRRILPKKNVSNNAHLGGVPTPIALAVQTKRQKSESESDRSSRDSRRSSRDSASSQGSFDARRAVQEVIPPPKLKLEVAAKPGKEKPPVAKKPEKPPVAPKPGKKEKDDDSGKENDSKKALDKESKKDKKEKVTRKDSKKEKEKKEDKKDSKKDSKKEKDAKKGKESTTSKKGKEVREVFM</sequence>
<name>A0AAD8CB06_BIOPF</name>
<feature type="region of interest" description="Disordered" evidence="2">
    <location>
        <begin position="420"/>
        <end position="662"/>
    </location>
</feature>
<dbReference type="InterPro" id="IPR019748">
    <property type="entry name" value="FERM_central"/>
</dbReference>
<dbReference type="GO" id="GO:0008092">
    <property type="term" value="F:cytoskeletal protein binding"/>
    <property type="evidence" value="ECO:0007669"/>
    <property type="project" value="InterPro"/>
</dbReference>
<reference evidence="4" key="1">
    <citation type="journal article" date="2023" name="PLoS Negl. Trop. Dis.">
        <title>A genome sequence for Biomphalaria pfeifferi, the major vector snail for the human-infecting parasite Schistosoma mansoni.</title>
        <authorList>
            <person name="Bu L."/>
            <person name="Lu L."/>
            <person name="Laidemitt M.R."/>
            <person name="Zhang S.M."/>
            <person name="Mutuku M."/>
            <person name="Mkoji G."/>
            <person name="Steinauer M."/>
            <person name="Loker E.S."/>
        </authorList>
    </citation>
    <scope>NUCLEOTIDE SEQUENCE</scope>
    <source>
        <strain evidence="4">KasaAsao</strain>
    </source>
</reference>
<dbReference type="InterPro" id="IPR029071">
    <property type="entry name" value="Ubiquitin-like_domsf"/>
</dbReference>
<comment type="caution">
    <text evidence="4">The sequence shown here is derived from an EMBL/GenBank/DDBJ whole genome shotgun (WGS) entry which is preliminary data.</text>
</comment>
<dbReference type="GO" id="GO:0005886">
    <property type="term" value="C:plasma membrane"/>
    <property type="evidence" value="ECO:0007669"/>
    <property type="project" value="TreeGrafter"/>
</dbReference>
<dbReference type="InterPro" id="IPR018979">
    <property type="entry name" value="FERM_N"/>
</dbReference>
<feature type="compositionally biased region" description="Basic and acidic residues" evidence="2">
    <location>
        <begin position="584"/>
        <end position="662"/>
    </location>
</feature>
<dbReference type="CDD" id="cd14473">
    <property type="entry name" value="FERM_B-lobe"/>
    <property type="match status" value="1"/>
</dbReference>
<dbReference type="Gene3D" id="1.20.80.10">
    <property type="match status" value="1"/>
</dbReference>
<dbReference type="InterPro" id="IPR014352">
    <property type="entry name" value="FERM/acyl-CoA-bd_prot_sf"/>
</dbReference>
<keyword evidence="1" id="KW-0597">Phosphoprotein</keyword>
<dbReference type="PANTHER" id="PTHR23280">
    <property type="entry name" value="4.1 G PROTEIN"/>
    <property type="match status" value="1"/>
</dbReference>
<dbReference type="InterPro" id="IPR014847">
    <property type="entry name" value="FA"/>
</dbReference>
<dbReference type="SUPFAM" id="SSF50729">
    <property type="entry name" value="PH domain-like"/>
    <property type="match status" value="1"/>
</dbReference>
<protein>
    <submittedName>
        <fullName evidence="4">Protein 4.1</fullName>
    </submittedName>
</protein>
<dbReference type="Pfam" id="PF09380">
    <property type="entry name" value="FERM_C"/>
    <property type="match status" value="1"/>
</dbReference>
<proteinExistence type="predicted"/>
<feature type="compositionally biased region" description="Basic and acidic residues" evidence="2">
    <location>
        <begin position="555"/>
        <end position="576"/>
    </location>
</feature>
<dbReference type="AlphaFoldDB" id="A0AAD8CB06"/>
<dbReference type="EMBL" id="JASAOG010000002">
    <property type="protein sequence ID" value="KAK0069641.1"/>
    <property type="molecule type" value="Genomic_DNA"/>
</dbReference>
<keyword evidence="5" id="KW-1185">Reference proteome</keyword>
<evidence type="ECO:0000259" key="3">
    <source>
        <dbReference type="PROSITE" id="PS50057"/>
    </source>
</evidence>
<dbReference type="FunFam" id="2.30.29.30:FF:000001">
    <property type="entry name" value="Erythrocyte membrane protein band 4.1"/>
    <property type="match status" value="1"/>
</dbReference>
<dbReference type="PANTHER" id="PTHR23280:SF21">
    <property type="entry name" value="PROTEIN 4.1 HOMOLOG"/>
    <property type="match status" value="1"/>
</dbReference>
<dbReference type="GO" id="GO:0031032">
    <property type="term" value="P:actomyosin structure organization"/>
    <property type="evidence" value="ECO:0007669"/>
    <property type="project" value="TreeGrafter"/>
</dbReference>
<dbReference type="PRINTS" id="PR00661">
    <property type="entry name" value="ERMFAMILY"/>
</dbReference>
<dbReference type="SUPFAM" id="SSF54236">
    <property type="entry name" value="Ubiquitin-like"/>
    <property type="match status" value="1"/>
</dbReference>
<dbReference type="GO" id="GO:0005856">
    <property type="term" value="C:cytoskeleton"/>
    <property type="evidence" value="ECO:0007669"/>
    <property type="project" value="TreeGrafter"/>
</dbReference>
<feature type="region of interest" description="Disordered" evidence="2">
    <location>
        <begin position="1"/>
        <end position="20"/>
    </location>
</feature>
<dbReference type="Proteomes" id="UP001233172">
    <property type="component" value="Unassembled WGS sequence"/>
</dbReference>
<dbReference type="Pfam" id="PF09379">
    <property type="entry name" value="FERM_N"/>
    <property type="match status" value="1"/>
</dbReference>
<dbReference type="FunFam" id="1.20.80.10:FF:000001">
    <property type="entry name" value="Erythrocyte membrane protein band 4.1"/>
    <property type="match status" value="1"/>
</dbReference>
<dbReference type="Pfam" id="PF08736">
    <property type="entry name" value="FA"/>
    <property type="match status" value="1"/>
</dbReference>
<dbReference type="InterPro" id="IPR011993">
    <property type="entry name" value="PH-like_dom_sf"/>
</dbReference>